<sequence>MSESRLKRSWRNRISQQITSFHLNSCISPNISHEDEPLSTSSSTPINKKLWRKPLPNDCPVFDFSSEKTMVIETTDPLEEKVEIPTRYESRYYTMPPIPNEVLFFKCGVVPQISKSRIAIPN</sequence>
<accession>A0ABP9XWR6</accession>
<keyword evidence="2" id="KW-1185">Reference proteome</keyword>
<dbReference type="Proteomes" id="UP001476247">
    <property type="component" value="Unassembled WGS sequence"/>
</dbReference>
<reference evidence="1 2" key="1">
    <citation type="submission" date="2024-04" db="EMBL/GenBank/DDBJ databases">
        <title>genome sequences of Mucor flavus KT1a and Helicostylum pulchrum KT1b strains isolation_sourced from the surface of a dry-aged beef.</title>
        <authorList>
            <person name="Toyotome T."/>
            <person name="Hosono M."/>
            <person name="Torimaru M."/>
            <person name="Fukuda K."/>
            <person name="Mikami N."/>
        </authorList>
    </citation>
    <scope>NUCLEOTIDE SEQUENCE [LARGE SCALE GENOMIC DNA]</scope>
    <source>
        <strain evidence="1 2">KT1b</strain>
    </source>
</reference>
<protein>
    <submittedName>
        <fullName evidence="1">Uncharacterized protein</fullName>
    </submittedName>
</protein>
<name>A0ABP9XWR6_9FUNG</name>
<evidence type="ECO:0000313" key="2">
    <source>
        <dbReference type="Proteomes" id="UP001476247"/>
    </source>
</evidence>
<organism evidence="1 2">
    <name type="scientific">Helicostylum pulchrum</name>
    <dbReference type="NCBI Taxonomy" id="562976"/>
    <lineage>
        <taxon>Eukaryota</taxon>
        <taxon>Fungi</taxon>
        <taxon>Fungi incertae sedis</taxon>
        <taxon>Mucoromycota</taxon>
        <taxon>Mucoromycotina</taxon>
        <taxon>Mucoromycetes</taxon>
        <taxon>Mucorales</taxon>
        <taxon>Mucorineae</taxon>
        <taxon>Mucoraceae</taxon>
        <taxon>Helicostylum</taxon>
    </lineage>
</organism>
<gene>
    <name evidence="1" type="ORF">HPULCUR_004624</name>
</gene>
<dbReference type="EMBL" id="BAABUJ010000012">
    <property type="protein sequence ID" value="GAA5799214.1"/>
    <property type="molecule type" value="Genomic_DNA"/>
</dbReference>
<proteinExistence type="predicted"/>
<evidence type="ECO:0000313" key="1">
    <source>
        <dbReference type="EMBL" id="GAA5799214.1"/>
    </source>
</evidence>
<comment type="caution">
    <text evidence="1">The sequence shown here is derived from an EMBL/GenBank/DDBJ whole genome shotgun (WGS) entry which is preliminary data.</text>
</comment>